<dbReference type="OrthoDB" id="289228at2759"/>
<dbReference type="EMBL" id="MCGN01000005">
    <property type="protein sequence ID" value="ORY96656.1"/>
    <property type="molecule type" value="Genomic_DNA"/>
</dbReference>
<comment type="function">
    <text evidence="1">May be involved in a process influencing telomere capping.</text>
</comment>
<name>A0A1X2HEB9_SYNRA</name>
<dbReference type="OMA" id="KQWERLY"/>
<feature type="domain" description="TLDc" evidence="7">
    <location>
        <begin position="302"/>
        <end position="486"/>
    </location>
</feature>
<dbReference type="InParanoid" id="A0A1X2HEB9"/>
<sequence>MGQHQTKEITPRPTPSRSSSSLKSSLKPIELRSLRQTFDDLKTLHNGGLECIETKAFLARLELPEIAEPGGILLFKAFSYLGAYPNLGPVPLTLDAFTTAFVVLSGKRNADEYDPTANEDIFFDSLAIPNSSKPAALQDTSSSNDDQDNRPKTAPPSAIKPTSSPSGDMSLASLGFTFDELDLNSVTKAAEDTSPRVLCRDLRDLFILFLWIVKEEMKEGLIKDAHLEEPDPEALLTTADHLVQSLATVGEDSVSRDAFKVWRDRNAPALFRAVQSFVYSKFDLPSTLVLEKDVVAVPAQTDILHILHCAMLSWCLPPPAVQQWERLYSAQEHGFSMNRFESHVFRYPGPTLLIIQGDTGDPDDLILGAYLTEKWKHSRHFWGTSDCFIFELSPTLEAFRTLPETKKKNDQYVYYHEGFGLGFGGTTHKQHPTTSRDVLLWLSDTLQEGTFIQELYPASPTFAHAQQRPSFEKSFETINVEVFGLGDAKARQQQERAWEFEKREALRRSGLQLRHGDQEMDRELLRMAGIINDENRQER</sequence>
<keyword evidence="9" id="KW-1185">Reference proteome</keyword>
<evidence type="ECO:0000313" key="8">
    <source>
        <dbReference type="EMBL" id="ORY96656.1"/>
    </source>
</evidence>
<gene>
    <name evidence="8" type="ORF">BCR43DRAFT_474491</name>
</gene>
<dbReference type="PROSITE" id="PS51886">
    <property type="entry name" value="TLDC"/>
    <property type="match status" value="1"/>
</dbReference>
<comment type="similarity">
    <text evidence="3">Belongs to the RTC5 family.</text>
</comment>
<evidence type="ECO:0000256" key="6">
    <source>
        <dbReference type="SAM" id="MobiDB-lite"/>
    </source>
</evidence>
<dbReference type="GO" id="GO:0006979">
    <property type="term" value="P:response to oxidative stress"/>
    <property type="evidence" value="ECO:0007669"/>
    <property type="project" value="TreeGrafter"/>
</dbReference>
<comment type="caution">
    <text evidence="8">The sequence shown here is derived from an EMBL/GenBank/DDBJ whole genome shotgun (WGS) entry which is preliminary data.</text>
</comment>
<proteinExistence type="inferred from homology"/>
<dbReference type="PANTHER" id="PTHR23354">
    <property type="entry name" value="NUCLEOLAR PROTEIN 7/ESTROGEN RECEPTOR COACTIVATOR-RELATED"/>
    <property type="match status" value="1"/>
</dbReference>
<evidence type="ECO:0000313" key="9">
    <source>
        <dbReference type="Proteomes" id="UP000242180"/>
    </source>
</evidence>
<dbReference type="GO" id="GO:0005634">
    <property type="term" value="C:nucleus"/>
    <property type="evidence" value="ECO:0007669"/>
    <property type="project" value="TreeGrafter"/>
</dbReference>
<feature type="region of interest" description="Disordered" evidence="6">
    <location>
        <begin position="132"/>
        <end position="167"/>
    </location>
</feature>
<reference evidence="8 9" key="1">
    <citation type="submission" date="2016-07" db="EMBL/GenBank/DDBJ databases">
        <title>Pervasive Adenine N6-methylation of Active Genes in Fungi.</title>
        <authorList>
            <consortium name="DOE Joint Genome Institute"/>
            <person name="Mondo S.J."/>
            <person name="Dannebaum R.O."/>
            <person name="Kuo R.C."/>
            <person name="Labutti K."/>
            <person name="Haridas S."/>
            <person name="Kuo A."/>
            <person name="Salamov A."/>
            <person name="Ahrendt S.R."/>
            <person name="Lipzen A."/>
            <person name="Sullivan W."/>
            <person name="Andreopoulos W.B."/>
            <person name="Clum A."/>
            <person name="Lindquist E."/>
            <person name="Daum C."/>
            <person name="Ramamoorthy G.K."/>
            <person name="Gryganskyi A."/>
            <person name="Culley D."/>
            <person name="Magnuson J.K."/>
            <person name="James T.Y."/>
            <person name="O'Malley M.A."/>
            <person name="Stajich J.E."/>
            <person name="Spatafora J.W."/>
            <person name="Visel A."/>
            <person name="Grigoriev I.V."/>
        </authorList>
    </citation>
    <scope>NUCLEOTIDE SEQUENCE [LARGE SCALE GENOMIC DNA]</scope>
    <source>
        <strain evidence="8 9">NRRL 2496</strain>
    </source>
</reference>
<evidence type="ECO:0000256" key="3">
    <source>
        <dbReference type="ARBA" id="ARBA00006731"/>
    </source>
</evidence>
<dbReference type="GO" id="GO:0005737">
    <property type="term" value="C:cytoplasm"/>
    <property type="evidence" value="ECO:0007669"/>
    <property type="project" value="UniProtKB-SubCell"/>
</dbReference>
<feature type="compositionally biased region" description="Basic and acidic residues" evidence="6">
    <location>
        <begin position="1"/>
        <end position="10"/>
    </location>
</feature>
<accession>A0A1X2HEB9</accession>
<dbReference type="Proteomes" id="UP000242180">
    <property type="component" value="Unassembled WGS sequence"/>
</dbReference>
<evidence type="ECO:0000259" key="7">
    <source>
        <dbReference type="PROSITE" id="PS51886"/>
    </source>
</evidence>
<dbReference type="Pfam" id="PF07534">
    <property type="entry name" value="TLD"/>
    <property type="match status" value="1"/>
</dbReference>
<keyword evidence="5" id="KW-0963">Cytoplasm</keyword>
<evidence type="ECO:0000256" key="2">
    <source>
        <dbReference type="ARBA" id="ARBA00004496"/>
    </source>
</evidence>
<feature type="compositionally biased region" description="Low complexity" evidence="6">
    <location>
        <begin position="15"/>
        <end position="25"/>
    </location>
</feature>
<dbReference type="STRING" id="13706.A0A1X2HEB9"/>
<dbReference type="InterPro" id="IPR006571">
    <property type="entry name" value="TLDc_dom"/>
</dbReference>
<organism evidence="8 9">
    <name type="scientific">Syncephalastrum racemosum</name>
    <name type="common">Filamentous fungus</name>
    <dbReference type="NCBI Taxonomy" id="13706"/>
    <lineage>
        <taxon>Eukaryota</taxon>
        <taxon>Fungi</taxon>
        <taxon>Fungi incertae sedis</taxon>
        <taxon>Mucoromycota</taxon>
        <taxon>Mucoromycotina</taxon>
        <taxon>Mucoromycetes</taxon>
        <taxon>Mucorales</taxon>
        <taxon>Syncephalastraceae</taxon>
        <taxon>Syncephalastrum</taxon>
    </lineage>
</organism>
<dbReference type="PANTHER" id="PTHR23354:SF130">
    <property type="entry name" value="RESTRICTION OF TELOMERE CAPPING PROTEIN 5"/>
    <property type="match status" value="1"/>
</dbReference>
<protein>
    <recommendedName>
        <fullName evidence="4">Restriction of telomere capping protein 5</fullName>
    </recommendedName>
</protein>
<dbReference type="SMART" id="SM00584">
    <property type="entry name" value="TLDc"/>
    <property type="match status" value="1"/>
</dbReference>
<feature type="region of interest" description="Disordered" evidence="6">
    <location>
        <begin position="1"/>
        <end position="25"/>
    </location>
</feature>
<evidence type="ECO:0000256" key="4">
    <source>
        <dbReference type="ARBA" id="ARBA00015163"/>
    </source>
</evidence>
<evidence type="ECO:0000256" key="1">
    <source>
        <dbReference type="ARBA" id="ARBA00002738"/>
    </source>
</evidence>
<dbReference type="AlphaFoldDB" id="A0A1X2HEB9"/>
<comment type="subcellular location">
    <subcellularLocation>
        <location evidence="2">Cytoplasm</location>
    </subcellularLocation>
</comment>
<evidence type="ECO:0000256" key="5">
    <source>
        <dbReference type="ARBA" id="ARBA00022490"/>
    </source>
</evidence>